<reference evidence="1" key="1">
    <citation type="journal article" date="2021" name="Proc. Natl. Acad. Sci. U.S.A.">
        <title>A Catalog of Tens of Thousands of Viruses from Human Metagenomes Reveals Hidden Associations with Chronic Diseases.</title>
        <authorList>
            <person name="Tisza M.J."/>
            <person name="Buck C.B."/>
        </authorList>
    </citation>
    <scope>NUCLEOTIDE SEQUENCE</scope>
    <source>
        <strain evidence="1">CtHip2</strain>
    </source>
</reference>
<accession>A0A8S5RUY9</accession>
<sequence>MVSKSKYSTSTMIGVSIVGTPTPVFWDSHYAISQNYAPVSFISGSPGSGKTFLGLLLACHGNLMNKAQVILDPKGDFIALRKLYELGYINKVDIWNVAEANGKISDENIGMLDPTSFTNNIAENTALTMDILVALVGRIDDELQSTIIPIIKDVVEDDRPSFMSVAAAMNRYRDDERVRSVGMTLQTYLQVGLGKLLSRDKRSKKKQELNISNGTIVANLMGLTLPTSEKSFNDYSNSERISVAIMSLLTQKVIDSMRSDKKIRKTLIIDEAWSVASTPKGKAMMSEVALLGRSLNMSVLLISQSPKHLNFGDTASLDNTITTRFAFRNNDERDNDMTVAAMRLEDPGWASILPDLQPGTCLMKDCQGNAGIVQIMAPDGWAEIFDTNPNAVLESQK</sequence>
<proteinExistence type="predicted"/>
<dbReference type="Pfam" id="PF12846">
    <property type="entry name" value="AAA_10"/>
    <property type="match status" value="1"/>
</dbReference>
<dbReference type="PANTHER" id="PTHR30121:SF6">
    <property type="entry name" value="SLR6007 PROTEIN"/>
    <property type="match status" value="1"/>
</dbReference>
<dbReference type="PANTHER" id="PTHR30121">
    <property type="entry name" value="UNCHARACTERIZED PROTEIN YJGR-RELATED"/>
    <property type="match status" value="1"/>
</dbReference>
<dbReference type="InterPro" id="IPR051162">
    <property type="entry name" value="T4SS_component"/>
</dbReference>
<dbReference type="Gene3D" id="3.40.50.300">
    <property type="entry name" value="P-loop containing nucleotide triphosphate hydrolases"/>
    <property type="match status" value="2"/>
</dbReference>
<dbReference type="InterPro" id="IPR027417">
    <property type="entry name" value="P-loop_NTPase"/>
</dbReference>
<dbReference type="SUPFAM" id="SSF52540">
    <property type="entry name" value="P-loop containing nucleoside triphosphate hydrolases"/>
    <property type="match status" value="1"/>
</dbReference>
<name>A0A8S5RUY9_9CAUD</name>
<protein>
    <submittedName>
        <fullName evidence="1">AAA-like domain protein</fullName>
    </submittedName>
</protein>
<organism evidence="1">
    <name type="scientific">Siphoviridae sp. ctHip2</name>
    <dbReference type="NCBI Taxonomy" id="2827830"/>
    <lineage>
        <taxon>Viruses</taxon>
        <taxon>Duplodnaviria</taxon>
        <taxon>Heunggongvirae</taxon>
        <taxon>Uroviricota</taxon>
        <taxon>Caudoviricetes</taxon>
    </lineage>
</organism>
<dbReference type="EMBL" id="BK032497">
    <property type="protein sequence ID" value="DAF42573.1"/>
    <property type="molecule type" value="Genomic_DNA"/>
</dbReference>
<evidence type="ECO:0000313" key="1">
    <source>
        <dbReference type="EMBL" id="DAF42573.1"/>
    </source>
</evidence>